<protein>
    <submittedName>
        <fullName evidence="2">Uncharacterized protein</fullName>
    </submittedName>
</protein>
<organism evidence="2">
    <name type="scientific">Bacteroides intestinalis</name>
    <dbReference type="NCBI Taxonomy" id="329854"/>
    <lineage>
        <taxon>Bacteria</taxon>
        <taxon>Pseudomonadati</taxon>
        <taxon>Bacteroidota</taxon>
        <taxon>Bacteroidia</taxon>
        <taxon>Bacteroidales</taxon>
        <taxon>Bacteroidaceae</taxon>
        <taxon>Bacteroides</taxon>
    </lineage>
</organism>
<feature type="transmembrane region" description="Helical" evidence="1">
    <location>
        <begin position="12"/>
        <end position="31"/>
    </location>
</feature>
<reference evidence="2 3" key="1">
    <citation type="submission" date="2016-02" db="EMBL/GenBank/DDBJ databases">
        <authorList>
            <person name="Wen L."/>
            <person name="He K."/>
            <person name="Yang H."/>
        </authorList>
    </citation>
    <scope>NUCLEOTIDE SEQUENCE [LARGE SCALE GENOMIC DNA]</scope>
    <source>
        <strain evidence="2 3">KLE1704</strain>
    </source>
</reference>
<comment type="caution">
    <text evidence="2">The sequence shown here is derived from an EMBL/GenBank/DDBJ whole genome shotgun (WGS) entry which is preliminary data.</text>
</comment>
<sequence length="44" mass="5111">MIFAPTGLIKVLVGANHYLFICIEAFLPGLWRGRNKKNYLRKTF</sequence>
<keyword evidence="1" id="KW-0812">Transmembrane</keyword>
<evidence type="ECO:0000313" key="3">
    <source>
        <dbReference type="Proteomes" id="UP000070319"/>
    </source>
</evidence>
<keyword evidence="1" id="KW-1133">Transmembrane helix</keyword>
<dbReference type="Proteomes" id="UP000070319">
    <property type="component" value="Unassembled WGS sequence"/>
</dbReference>
<keyword evidence="1" id="KW-0472">Membrane</keyword>
<accession>A0A139LT60</accession>
<dbReference type="EMBL" id="LTDF01000043">
    <property type="protein sequence ID" value="KXT54637.1"/>
    <property type="molecule type" value="Genomic_DNA"/>
</dbReference>
<dbReference type="PATRIC" id="fig|329854.7.peg.560"/>
<name>A0A139LT60_9BACE</name>
<evidence type="ECO:0000256" key="1">
    <source>
        <dbReference type="SAM" id="Phobius"/>
    </source>
</evidence>
<dbReference type="AlphaFoldDB" id="A0A139LT60"/>
<gene>
    <name evidence="2" type="ORF">HMPREF2531_00557</name>
</gene>
<proteinExistence type="predicted"/>
<evidence type="ECO:0000313" key="2">
    <source>
        <dbReference type="EMBL" id="KXT54637.1"/>
    </source>
</evidence>